<keyword evidence="2" id="KW-1185">Reference proteome</keyword>
<accession>A0ABM8ITZ2</accession>
<evidence type="ECO:0000313" key="2">
    <source>
        <dbReference type="Proteomes" id="UP001341135"/>
    </source>
</evidence>
<sequence length="43" mass="4833">MLQLALGYVSGVVLLEASEEVTIRVPRHIRLLLEYDPAVRAKL</sequence>
<dbReference type="EMBL" id="AP028907">
    <property type="protein sequence ID" value="BES81027.1"/>
    <property type="molecule type" value="Genomic_DNA"/>
</dbReference>
<reference evidence="1 2" key="1">
    <citation type="submission" date="2023-09" db="EMBL/GenBank/DDBJ databases">
        <title>Pyrofollis japonicus gen. nov. sp. nov., a novel member of the family Pyrodictiaceae isolated from the Iheya North hydrothermal field.</title>
        <authorList>
            <person name="Miyazaki U."/>
            <person name="Sanari M."/>
            <person name="Tame A."/>
            <person name="Kitajima M."/>
            <person name="Okamoto A."/>
            <person name="Sawayama S."/>
            <person name="Miyazaki J."/>
            <person name="Takai K."/>
            <person name="Nakagawa S."/>
        </authorList>
    </citation>
    <scope>NUCLEOTIDE SEQUENCE [LARGE SCALE GENOMIC DNA]</scope>
    <source>
        <strain evidence="1 2">AV2</strain>
    </source>
</reference>
<name>A0ABM8ITZ2_9CREN</name>
<evidence type="ECO:0000313" key="1">
    <source>
        <dbReference type="EMBL" id="BES81027.1"/>
    </source>
</evidence>
<proteinExistence type="predicted"/>
<gene>
    <name evidence="1" type="ORF">PABY_05940</name>
</gene>
<protein>
    <submittedName>
        <fullName evidence="1">Uncharacterized protein</fullName>
    </submittedName>
</protein>
<dbReference type="Proteomes" id="UP001341135">
    <property type="component" value="Chromosome"/>
</dbReference>
<organism evidence="1 2">
    <name type="scientific">Pyrodictium abyssi</name>
    <dbReference type="NCBI Taxonomy" id="54256"/>
    <lineage>
        <taxon>Archaea</taxon>
        <taxon>Thermoproteota</taxon>
        <taxon>Thermoprotei</taxon>
        <taxon>Desulfurococcales</taxon>
        <taxon>Pyrodictiaceae</taxon>
        <taxon>Pyrodictium</taxon>
    </lineage>
</organism>